<dbReference type="InterPro" id="IPR042100">
    <property type="entry name" value="Bug_dom1"/>
</dbReference>
<name>A0A919VGE6_9ACTN</name>
<dbReference type="RefSeq" id="WP_246594851.1">
    <property type="nucleotide sequence ID" value="NZ_BAABEA010000051.1"/>
</dbReference>
<accession>A0A919VGE6</accession>
<dbReference type="PROSITE" id="PS51257">
    <property type="entry name" value="PROKAR_LIPOPROTEIN"/>
    <property type="match status" value="1"/>
</dbReference>
<organism evidence="3 4">
    <name type="scientific">Actinoplanes auranticolor</name>
    <dbReference type="NCBI Taxonomy" id="47988"/>
    <lineage>
        <taxon>Bacteria</taxon>
        <taxon>Bacillati</taxon>
        <taxon>Actinomycetota</taxon>
        <taxon>Actinomycetes</taxon>
        <taxon>Micromonosporales</taxon>
        <taxon>Micromonosporaceae</taxon>
        <taxon>Actinoplanes</taxon>
    </lineage>
</organism>
<dbReference type="CDD" id="cd07012">
    <property type="entry name" value="PBP2_Bug_TTT"/>
    <property type="match status" value="1"/>
</dbReference>
<dbReference type="Gene3D" id="3.40.190.150">
    <property type="entry name" value="Bordetella uptake gene, domain 1"/>
    <property type="match status" value="1"/>
</dbReference>
<comment type="similarity">
    <text evidence="1">Belongs to the UPF0065 (bug) family.</text>
</comment>
<dbReference type="PANTHER" id="PTHR42928:SF3">
    <property type="entry name" value="UPF0065 PROTEIN YFLP"/>
    <property type="match status" value="1"/>
</dbReference>
<gene>
    <name evidence="3" type="ORF">Aau02nite_06190</name>
</gene>
<dbReference type="InterPro" id="IPR005064">
    <property type="entry name" value="BUG"/>
</dbReference>
<evidence type="ECO:0000313" key="3">
    <source>
        <dbReference type="EMBL" id="GIM63769.1"/>
    </source>
</evidence>
<feature type="signal peptide" evidence="2">
    <location>
        <begin position="1"/>
        <end position="26"/>
    </location>
</feature>
<dbReference type="SUPFAM" id="SSF53850">
    <property type="entry name" value="Periplasmic binding protein-like II"/>
    <property type="match status" value="1"/>
</dbReference>
<evidence type="ECO:0000313" key="4">
    <source>
        <dbReference type="Proteomes" id="UP000681340"/>
    </source>
</evidence>
<dbReference type="AlphaFoldDB" id="A0A919VGE6"/>
<protein>
    <submittedName>
        <fullName evidence="3">C4-dicarboxylate ABC transporter substrate-binding protein</fullName>
    </submittedName>
</protein>
<dbReference type="Proteomes" id="UP000681340">
    <property type="component" value="Unassembled WGS sequence"/>
</dbReference>
<dbReference type="Pfam" id="PF03401">
    <property type="entry name" value="TctC"/>
    <property type="match status" value="1"/>
</dbReference>
<proteinExistence type="inferred from homology"/>
<dbReference type="PIRSF" id="PIRSF017082">
    <property type="entry name" value="YflP"/>
    <property type="match status" value="1"/>
</dbReference>
<sequence>MKDTVVRRPGRVVAAGMAAALLAATAAGCEKDTAGGQTGTGEVRYPTKTVQLMVPAAPGGGWDLTARTMQKAMTDGKLVDQSVEVYNVTGAAGTIGLAQLVSKNRGDAHHLMVMGLVMVGGVVANKSPVKLDQVTPIATLTAEQEVIVVPAASKYKNLKQLMDDARAAPASINWGGGSAGGTDQILVGLLAKAAGADPRAMKYVAYSGGGEAKAALLSGDLTAAVSGQSEFKDLVASGKVRALAVSGATGVDVGGGSPAPTIKEQGYDVELMNWRGVVAPPGIDAPTKEAVTALVDRLHSSESWKSALQKQGWEDFYKSGDAASTFFTSENQRITTVLTDIGLG</sequence>
<dbReference type="Gene3D" id="3.40.190.10">
    <property type="entry name" value="Periplasmic binding protein-like II"/>
    <property type="match status" value="1"/>
</dbReference>
<dbReference type="PANTHER" id="PTHR42928">
    <property type="entry name" value="TRICARBOXYLATE-BINDING PROTEIN"/>
    <property type="match status" value="1"/>
</dbReference>
<dbReference type="EMBL" id="BOQL01000006">
    <property type="protein sequence ID" value="GIM63769.1"/>
    <property type="molecule type" value="Genomic_DNA"/>
</dbReference>
<evidence type="ECO:0000256" key="1">
    <source>
        <dbReference type="ARBA" id="ARBA00006987"/>
    </source>
</evidence>
<keyword evidence="2" id="KW-0732">Signal</keyword>
<evidence type="ECO:0000256" key="2">
    <source>
        <dbReference type="SAM" id="SignalP"/>
    </source>
</evidence>
<keyword evidence="4" id="KW-1185">Reference proteome</keyword>
<feature type="chain" id="PRO_5038744592" evidence="2">
    <location>
        <begin position="27"/>
        <end position="344"/>
    </location>
</feature>
<comment type="caution">
    <text evidence="3">The sequence shown here is derived from an EMBL/GenBank/DDBJ whole genome shotgun (WGS) entry which is preliminary data.</text>
</comment>
<reference evidence="3" key="1">
    <citation type="submission" date="2021-03" db="EMBL/GenBank/DDBJ databases">
        <title>Whole genome shotgun sequence of Actinoplanes auranticolor NBRC 12245.</title>
        <authorList>
            <person name="Komaki H."/>
            <person name="Tamura T."/>
        </authorList>
    </citation>
    <scope>NUCLEOTIDE SEQUENCE</scope>
    <source>
        <strain evidence="3">NBRC 12245</strain>
    </source>
</reference>